<evidence type="ECO:0000313" key="4">
    <source>
        <dbReference type="Proteomes" id="UP001159370"/>
    </source>
</evidence>
<dbReference type="Proteomes" id="UP001159370">
    <property type="component" value="Unassembled WGS sequence"/>
</dbReference>
<dbReference type="GeneID" id="83686752"/>
<organism evidence="3 4">
    <name type="scientific">Umezakia ovalisporum FSS-62</name>
    <dbReference type="NCBI Taxonomy" id="2971776"/>
    <lineage>
        <taxon>Bacteria</taxon>
        <taxon>Bacillati</taxon>
        <taxon>Cyanobacteriota</taxon>
        <taxon>Cyanophyceae</taxon>
        <taxon>Nostocales</taxon>
        <taxon>Nodulariaceae</taxon>
        <taxon>Umezakia</taxon>
    </lineage>
</organism>
<sequence length="88" mass="9773">MTPTTEKFSDHTGFNLPLFNIPQSFLLQIGTASILLLLSTQKATVKALESMGEASEELFRGDRLPILPFPDASNDNTLHTTPRTKERN</sequence>
<feature type="region of interest" description="Disordered" evidence="1">
    <location>
        <begin position="66"/>
        <end position="88"/>
    </location>
</feature>
<keyword evidence="2" id="KW-0472">Membrane</keyword>
<comment type="caution">
    <text evidence="3">The sequence shown here is derived from an EMBL/GenBank/DDBJ whole genome shotgun (WGS) entry which is preliminary data.</text>
</comment>
<protein>
    <submittedName>
        <fullName evidence="3">Uncharacterized protein</fullName>
    </submittedName>
</protein>
<keyword evidence="2" id="KW-0812">Transmembrane</keyword>
<dbReference type="EMBL" id="JANQDL010000115">
    <property type="protein sequence ID" value="MDH6065572.1"/>
    <property type="molecule type" value="Genomic_DNA"/>
</dbReference>
<dbReference type="RefSeq" id="WP_280651620.1">
    <property type="nucleotide sequence ID" value="NZ_JANQDL010000115.1"/>
</dbReference>
<gene>
    <name evidence="3" type="ORF">NWP23_17825</name>
</gene>
<evidence type="ECO:0000256" key="1">
    <source>
        <dbReference type="SAM" id="MobiDB-lite"/>
    </source>
</evidence>
<dbReference type="AlphaFoldDB" id="A0AA43H1W3"/>
<keyword evidence="2" id="KW-1133">Transmembrane helix</keyword>
<name>A0AA43H1W3_9CYAN</name>
<feature type="transmembrane region" description="Helical" evidence="2">
    <location>
        <begin position="20"/>
        <end position="38"/>
    </location>
</feature>
<proteinExistence type="predicted"/>
<reference evidence="3 4" key="1">
    <citation type="journal article" date="2023" name="J. Phycol.">
        <title>Chrysosporum ovalisporum is synonymous with the true-branching cyanobacterium Umezakia natans (Nostocales/Aphanizomenonaceae).</title>
        <authorList>
            <person name="McGregor G.B."/>
            <person name="Sendall B.C."/>
            <person name="Niiyama Y."/>
            <person name="Tuji A."/>
            <person name="Willis A."/>
        </authorList>
    </citation>
    <scope>NUCLEOTIDE SEQUENCE [LARGE SCALE GENOMIC DNA]</scope>
    <source>
        <strain evidence="3 4">FSS-62</strain>
    </source>
</reference>
<accession>A0AA43H1W3</accession>
<evidence type="ECO:0000313" key="3">
    <source>
        <dbReference type="EMBL" id="MDH6065572.1"/>
    </source>
</evidence>
<evidence type="ECO:0000256" key="2">
    <source>
        <dbReference type="SAM" id="Phobius"/>
    </source>
</evidence>